<dbReference type="GO" id="GO:0045121">
    <property type="term" value="C:membrane raft"/>
    <property type="evidence" value="ECO:0007669"/>
    <property type="project" value="InterPro"/>
</dbReference>
<comment type="subcellular location">
    <subcellularLocation>
        <location evidence="2">Late endosome membrane</location>
        <topology evidence="2">Lipid-anchor</topology>
        <orientation evidence="2">Cytoplasmic side</orientation>
    </subcellularLocation>
    <subcellularLocation>
        <location evidence="1">Lysosome membrane</location>
        <topology evidence="1">Lipid-anchor</topology>
        <orientation evidence="1">Cytoplasmic side</orientation>
    </subcellularLocation>
</comment>
<dbReference type="EnsemblMetazoa" id="XM_003383525.2">
    <property type="protein sequence ID" value="XP_003383573.1"/>
    <property type="gene ID" value="LOC100635135"/>
</dbReference>
<evidence type="ECO:0000256" key="10">
    <source>
        <dbReference type="ARBA" id="ARBA00023288"/>
    </source>
</evidence>
<keyword evidence="6" id="KW-0967">Endosome</keyword>
<evidence type="ECO:0000256" key="6">
    <source>
        <dbReference type="ARBA" id="ARBA00022753"/>
    </source>
</evidence>
<reference evidence="13" key="2">
    <citation type="submission" date="2017-05" db="UniProtKB">
        <authorList>
            <consortium name="EnsemblMetazoa"/>
        </authorList>
    </citation>
    <scope>IDENTIFICATION</scope>
</reference>
<dbReference type="GO" id="GO:0071986">
    <property type="term" value="C:Ragulator complex"/>
    <property type="evidence" value="ECO:0007669"/>
    <property type="project" value="InterPro"/>
</dbReference>
<dbReference type="AlphaFoldDB" id="A0A1X7VLP7"/>
<evidence type="ECO:0000256" key="2">
    <source>
        <dbReference type="ARBA" id="ARBA00004577"/>
    </source>
</evidence>
<dbReference type="GO" id="GO:0042632">
    <property type="term" value="P:cholesterol homeostasis"/>
    <property type="evidence" value="ECO:0007669"/>
    <property type="project" value="InterPro"/>
</dbReference>
<evidence type="ECO:0000313" key="13">
    <source>
        <dbReference type="EnsemblMetazoa" id="Aqu2.1.41306_001"/>
    </source>
</evidence>
<dbReference type="GO" id="GO:0043410">
    <property type="term" value="P:positive regulation of MAPK cascade"/>
    <property type="evidence" value="ECO:0007669"/>
    <property type="project" value="InterPro"/>
</dbReference>
<gene>
    <name evidence="13" type="primary">100635135</name>
</gene>
<evidence type="ECO:0000256" key="7">
    <source>
        <dbReference type="ARBA" id="ARBA00023136"/>
    </source>
</evidence>
<evidence type="ECO:0000256" key="9">
    <source>
        <dbReference type="ARBA" id="ARBA00023228"/>
    </source>
</evidence>
<dbReference type="GO" id="GO:0005085">
    <property type="term" value="F:guanyl-nucleotide exchange factor activity"/>
    <property type="evidence" value="ECO:0007669"/>
    <property type="project" value="TreeGrafter"/>
</dbReference>
<dbReference type="GO" id="GO:0071230">
    <property type="term" value="P:cellular response to amino acid stimulus"/>
    <property type="evidence" value="ECO:0007669"/>
    <property type="project" value="InterPro"/>
</dbReference>
<dbReference type="GO" id="GO:0031902">
    <property type="term" value="C:late endosome membrane"/>
    <property type="evidence" value="ECO:0007669"/>
    <property type="project" value="UniProtKB-SubCell"/>
</dbReference>
<dbReference type="eggNOG" id="ENOG502RYX2">
    <property type="taxonomic scope" value="Eukaryota"/>
</dbReference>
<proteinExistence type="inferred from homology"/>
<protein>
    <recommendedName>
        <fullName evidence="4">Ragulator complex protein LAMTOR1</fullName>
    </recommendedName>
    <alternativeName>
        <fullName evidence="11">Late endosomal/lysosomal adaptor and MAPK and MTOR activator 1</fullName>
    </alternativeName>
</protein>
<dbReference type="GO" id="GO:0001919">
    <property type="term" value="P:regulation of receptor recycling"/>
    <property type="evidence" value="ECO:0007669"/>
    <property type="project" value="InterPro"/>
</dbReference>
<dbReference type="OrthoDB" id="5562028at2759"/>
<keyword evidence="8" id="KW-0564">Palmitate</keyword>
<dbReference type="GO" id="GO:0060090">
    <property type="term" value="F:molecular adaptor activity"/>
    <property type="evidence" value="ECO:0007669"/>
    <property type="project" value="TreeGrafter"/>
</dbReference>
<dbReference type="GO" id="GO:0007040">
    <property type="term" value="P:lysosome organization"/>
    <property type="evidence" value="ECO:0007669"/>
    <property type="project" value="InterPro"/>
</dbReference>
<evidence type="ECO:0000256" key="11">
    <source>
        <dbReference type="ARBA" id="ARBA00032695"/>
    </source>
</evidence>
<dbReference type="PANTHER" id="PTHR13401">
    <property type="entry name" value="RAGULATOR COMPLEX PROTEIN LAMTOR1"/>
    <property type="match status" value="1"/>
</dbReference>
<dbReference type="GO" id="GO:0016197">
    <property type="term" value="P:endosomal transport"/>
    <property type="evidence" value="ECO:0007669"/>
    <property type="project" value="InterPro"/>
</dbReference>
<evidence type="ECO:0000256" key="1">
    <source>
        <dbReference type="ARBA" id="ARBA00004122"/>
    </source>
</evidence>
<sequence>MGCCFSTEEDDQGSHERSPLLPDSRTSAGHPAPTSSLPTNHLSKTDEESALNQILQRTANDVIDVTYVEPHSLERSELMGRTREYQAQIASLRRVKSSSAMPNSDQPPPIALSRELTSSADLKFLLDRSEATDAAVASMEVKHGEALVVQFAAP</sequence>
<dbReference type="InterPro" id="IPR028209">
    <property type="entry name" value="LAMTOR1/MEH1"/>
</dbReference>
<comment type="similarity">
    <text evidence="3">Belongs to the LAMTOR1 family.</text>
</comment>
<feature type="compositionally biased region" description="Polar residues" evidence="12">
    <location>
        <begin position="33"/>
        <end position="42"/>
    </location>
</feature>
<dbReference type="KEGG" id="aqu:100635135"/>
<evidence type="ECO:0000256" key="4">
    <source>
        <dbReference type="ARBA" id="ARBA00016099"/>
    </source>
</evidence>
<keyword evidence="10" id="KW-0449">Lipoprotein</keyword>
<dbReference type="InParanoid" id="A0A1X7VLP7"/>
<dbReference type="SMART" id="SM01262">
    <property type="entry name" value="LAMTOR"/>
    <property type="match status" value="1"/>
</dbReference>
<accession>A0A1X7VLP7</accession>
<evidence type="ECO:0000313" key="14">
    <source>
        <dbReference type="Proteomes" id="UP000007879"/>
    </source>
</evidence>
<evidence type="ECO:0000256" key="3">
    <source>
        <dbReference type="ARBA" id="ARBA00010861"/>
    </source>
</evidence>
<dbReference type="STRING" id="400682.A0A1X7VLP7"/>
<evidence type="ECO:0000256" key="5">
    <source>
        <dbReference type="ARBA" id="ARBA00022707"/>
    </source>
</evidence>
<reference evidence="14" key="1">
    <citation type="journal article" date="2010" name="Nature">
        <title>The Amphimedon queenslandica genome and the evolution of animal complexity.</title>
        <authorList>
            <person name="Srivastava M."/>
            <person name="Simakov O."/>
            <person name="Chapman J."/>
            <person name="Fahey B."/>
            <person name="Gauthier M.E."/>
            <person name="Mitros T."/>
            <person name="Richards G.S."/>
            <person name="Conaco C."/>
            <person name="Dacre M."/>
            <person name="Hellsten U."/>
            <person name="Larroux C."/>
            <person name="Putnam N.H."/>
            <person name="Stanke M."/>
            <person name="Adamska M."/>
            <person name="Darling A."/>
            <person name="Degnan S.M."/>
            <person name="Oakley T.H."/>
            <person name="Plachetzki D.C."/>
            <person name="Zhai Y."/>
            <person name="Adamski M."/>
            <person name="Calcino A."/>
            <person name="Cummins S.F."/>
            <person name="Goodstein D.M."/>
            <person name="Harris C."/>
            <person name="Jackson D.J."/>
            <person name="Leys S.P."/>
            <person name="Shu S."/>
            <person name="Woodcroft B.J."/>
            <person name="Vervoort M."/>
            <person name="Kosik K.S."/>
            <person name="Manning G."/>
            <person name="Degnan B.M."/>
            <person name="Rokhsar D.S."/>
        </authorList>
    </citation>
    <scope>NUCLEOTIDE SEQUENCE [LARGE SCALE GENOMIC DNA]</scope>
</reference>
<keyword evidence="7" id="KW-0472">Membrane</keyword>
<dbReference type="GO" id="GO:0005765">
    <property type="term" value="C:lysosomal membrane"/>
    <property type="evidence" value="ECO:0007669"/>
    <property type="project" value="UniProtKB-SubCell"/>
</dbReference>
<keyword evidence="14" id="KW-1185">Reference proteome</keyword>
<evidence type="ECO:0000256" key="12">
    <source>
        <dbReference type="SAM" id="MobiDB-lite"/>
    </source>
</evidence>
<dbReference type="Proteomes" id="UP000007879">
    <property type="component" value="Unassembled WGS sequence"/>
</dbReference>
<dbReference type="EnsemblMetazoa" id="Aqu2.1.41306_001">
    <property type="protein sequence ID" value="Aqu2.1.41306_001"/>
    <property type="gene ID" value="Aqu2.1.41306"/>
</dbReference>
<dbReference type="Pfam" id="PF15454">
    <property type="entry name" value="LAMTOR"/>
    <property type="match status" value="1"/>
</dbReference>
<organism evidence="13">
    <name type="scientific">Amphimedon queenslandica</name>
    <name type="common">Sponge</name>
    <dbReference type="NCBI Taxonomy" id="400682"/>
    <lineage>
        <taxon>Eukaryota</taxon>
        <taxon>Metazoa</taxon>
        <taxon>Porifera</taxon>
        <taxon>Demospongiae</taxon>
        <taxon>Heteroscleromorpha</taxon>
        <taxon>Haplosclerida</taxon>
        <taxon>Niphatidae</taxon>
        <taxon>Amphimedon</taxon>
    </lineage>
</organism>
<dbReference type="GO" id="GO:0032008">
    <property type="term" value="P:positive regulation of TOR signaling"/>
    <property type="evidence" value="ECO:0007669"/>
    <property type="project" value="InterPro"/>
</dbReference>
<dbReference type="OMA" id="MEQHEIM"/>
<dbReference type="PANTHER" id="PTHR13401:SF2">
    <property type="entry name" value="RAGULATOR COMPLEX PROTEIN LAMTOR1"/>
    <property type="match status" value="1"/>
</dbReference>
<name>A0A1X7VLP7_AMPQE</name>
<keyword evidence="5" id="KW-0519">Myristate</keyword>
<evidence type="ECO:0000256" key="8">
    <source>
        <dbReference type="ARBA" id="ARBA00023139"/>
    </source>
</evidence>
<feature type="region of interest" description="Disordered" evidence="12">
    <location>
        <begin position="1"/>
        <end position="47"/>
    </location>
</feature>
<keyword evidence="9" id="KW-0458">Lysosome</keyword>